<dbReference type="AlphaFoldDB" id="A0A0E9PJC2"/>
<dbReference type="EMBL" id="GBXM01104392">
    <property type="protein sequence ID" value="JAH04185.1"/>
    <property type="molecule type" value="Transcribed_RNA"/>
</dbReference>
<accession>A0A0E9PJC2</accession>
<organism evidence="1">
    <name type="scientific">Anguilla anguilla</name>
    <name type="common">European freshwater eel</name>
    <name type="synonym">Muraena anguilla</name>
    <dbReference type="NCBI Taxonomy" id="7936"/>
    <lineage>
        <taxon>Eukaryota</taxon>
        <taxon>Metazoa</taxon>
        <taxon>Chordata</taxon>
        <taxon>Craniata</taxon>
        <taxon>Vertebrata</taxon>
        <taxon>Euteleostomi</taxon>
        <taxon>Actinopterygii</taxon>
        <taxon>Neopterygii</taxon>
        <taxon>Teleostei</taxon>
        <taxon>Anguilliformes</taxon>
        <taxon>Anguillidae</taxon>
        <taxon>Anguilla</taxon>
    </lineage>
</organism>
<sequence length="56" mass="6055">MSTPCQSPRRPCRRGTHVGKGKRQATTLAVLCKSPCSFSSSCAIIWGTPNITTLVY</sequence>
<reference evidence="1" key="1">
    <citation type="submission" date="2014-11" db="EMBL/GenBank/DDBJ databases">
        <authorList>
            <person name="Amaro Gonzalez C."/>
        </authorList>
    </citation>
    <scope>NUCLEOTIDE SEQUENCE</scope>
</reference>
<protein>
    <submittedName>
        <fullName evidence="1">Uncharacterized protein</fullName>
    </submittedName>
</protein>
<name>A0A0E9PJC2_ANGAN</name>
<reference evidence="1" key="2">
    <citation type="journal article" date="2015" name="Fish Shellfish Immunol.">
        <title>Early steps in the European eel (Anguilla anguilla)-Vibrio vulnificus interaction in the gills: Role of the RtxA13 toxin.</title>
        <authorList>
            <person name="Callol A."/>
            <person name="Pajuelo D."/>
            <person name="Ebbesson L."/>
            <person name="Teles M."/>
            <person name="MacKenzie S."/>
            <person name="Amaro C."/>
        </authorList>
    </citation>
    <scope>NUCLEOTIDE SEQUENCE</scope>
</reference>
<proteinExistence type="predicted"/>
<evidence type="ECO:0000313" key="1">
    <source>
        <dbReference type="EMBL" id="JAH04185.1"/>
    </source>
</evidence>